<dbReference type="PANTHER" id="PTHR12000">
    <property type="entry name" value="HEMOGLOBINASE FAMILY MEMBER"/>
    <property type="match status" value="1"/>
</dbReference>
<evidence type="ECO:0000256" key="5">
    <source>
        <dbReference type="ARBA" id="ARBA00022729"/>
    </source>
</evidence>
<dbReference type="GO" id="GO:0004197">
    <property type="term" value="F:cysteine-type endopeptidase activity"/>
    <property type="evidence" value="ECO:0007669"/>
    <property type="project" value="UniProtKB-EC"/>
</dbReference>
<protein>
    <recommendedName>
        <fullName evidence="3">legumain</fullName>
        <ecNumber evidence="3">3.4.22.34</ecNumber>
    </recommendedName>
</protein>
<keyword evidence="10" id="KW-1185">Reference proteome</keyword>
<evidence type="ECO:0000256" key="7">
    <source>
        <dbReference type="ARBA" id="ARBA00022807"/>
    </source>
</evidence>
<gene>
    <name evidence="9" type="primary">Lgmn</name>
    <name evidence="9" type="ORF">AK812_SmicGene5796</name>
</gene>
<evidence type="ECO:0000256" key="2">
    <source>
        <dbReference type="ARBA" id="ARBA00009941"/>
    </source>
</evidence>
<dbReference type="OrthoDB" id="416370at2759"/>
<keyword evidence="5" id="KW-0732">Signal</keyword>
<feature type="compositionally biased region" description="Low complexity" evidence="8">
    <location>
        <begin position="698"/>
        <end position="734"/>
    </location>
</feature>
<dbReference type="Pfam" id="PF01650">
    <property type="entry name" value="Peptidase_C13"/>
    <property type="match status" value="1"/>
</dbReference>
<keyword evidence="4" id="KW-0645">Protease</keyword>
<evidence type="ECO:0000313" key="10">
    <source>
        <dbReference type="Proteomes" id="UP000186817"/>
    </source>
</evidence>
<dbReference type="GO" id="GO:0005773">
    <property type="term" value="C:vacuole"/>
    <property type="evidence" value="ECO:0007669"/>
    <property type="project" value="GOC"/>
</dbReference>
<evidence type="ECO:0000313" key="9">
    <source>
        <dbReference type="EMBL" id="OLQ10479.1"/>
    </source>
</evidence>
<feature type="compositionally biased region" description="Pro residues" evidence="8">
    <location>
        <begin position="853"/>
        <end position="862"/>
    </location>
</feature>
<dbReference type="PRINTS" id="PR00776">
    <property type="entry name" value="HEMOGLOBNASE"/>
</dbReference>
<evidence type="ECO:0000256" key="3">
    <source>
        <dbReference type="ARBA" id="ARBA00012628"/>
    </source>
</evidence>
<dbReference type="Proteomes" id="UP000186817">
    <property type="component" value="Unassembled WGS sequence"/>
</dbReference>
<reference evidence="9 10" key="1">
    <citation type="submission" date="2016-02" db="EMBL/GenBank/DDBJ databases">
        <title>Genome analysis of coral dinoflagellate symbionts highlights evolutionary adaptations to a symbiotic lifestyle.</title>
        <authorList>
            <person name="Aranda M."/>
            <person name="Li Y."/>
            <person name="Liew Y.J."/>
            <person name="Baumgarten S."/>
            <person name="Simakov O."/>
            <person name="Wilson M."/>
            <person name="Piel J."/>
            <person name="Ashoor H."/>
            <person name="Bougouffa S."/>
            <person name="Bajic V.B."/>
            <person name="Ryu T."/>
            <person name="Ravasi T."/>
            <person name="Bayer T."/>
            <person name="Micklem G."/>
            <person name="Kim H."/>
            <person name="Bhak J."/>
            <person name="Lajeunesse T.C."/>
            <person name="Voolstra C.R."/>
        </authorList>
    </citation>
    <scope>NUCLEOTIDE SEQUENCE [LARGE SCALE GENOMIC DNA]</scope>
    <source>
        <strain evidence="9 10">CCMP2467</strain>
    </source>
</reference>
<feature type="compositionally biased region" description="Acidic residues" evidence="8">
    <location>
        <begin position="873"/>
        <end position="883"/>
    </location>
</feature>
<keyword evidence="6" id="KW-0378">Hydrolase</keyword>
<dbReference type="PANTHER" id="PTHR12000:SF42">
    <property type="entry name" value="LEGUMAIN"/>
    <property type="match status" value="1"/>
</dbReference>
<organism evidence="9 10">
    <name type="scientific">Symbiodinium microadriaticum</name>
    <name type="common">Dinoflagellate</name>
    <name type="synonym">Zooxanthella microadriatica</name>
    <dbReference type="NCBI Taxonomy" id="2951"/>
    <lineage>
        <taxon>Eukaryota</taxon>
        <taxon>Sar</taxon>
        <taxon>Alveolata</taxon>
        <taxon>Dinophyceae</taxon>
        <taxon>Suessiales</taxon>
        <taxon>Symbiodiniaceae</taxon>
        <taxon>Symbiodinium</taxon>
    </lineage>
</organism>
<dbReference type="AlphaFoldDB" id="A0A1Q9ESR8"/>
<comment type="catalytic activity">
    <reaction evidence="1">
        <text>Hydrolysis of proteins and small molecule substrates at -Asn-|-Xaa- bonds.</text>
        <dbReference type="EC" id="3.4.22.34"/>
    </reaction>
</comment>
<keyword evidence="7" id="KW-0788">Thiol protease</keyword>
<dbReference type="InterPro" id="IPR001096">
    <property type="entry name" value="Peptidase_C13"/>
</dbReference>
<evidence type="ECO:0000256" key="1">
    <source>
        <dbReference type="ARBA" id="ARBA00000810"/>
    </source>
</evidence>
<evidence type="ECO:0000256" key="4">
    <source>
        <dbReference type="ARBA" id="ARBA00022670"/>
    </source>
</evidence>
<feature type="region of interest" description="Disordered" evidence="8">
    <location>
        <begin position="678"/>
        <end position="800"/>
    </location>
</feature>
<evidence type="ECO:0000256" key="8">
    <source>
        <dbReference type="SAM" id="MobiDB-lite"/>
    </source>
</evidence>
<dbReference type="GO" id="GO:0006624">
    <property type="term" value="P:vacuolar protein processing"/>
    <property type="evidence" value="ECO:0007669"/>
    <property type="project" value="TreeGrafter"/>
</dbReference>
<dbReference type="FunFam" id="3.40.50.1460:FF:000006">
    <property type="entry name" value="Legumain"/>
    <property type="match status" value="1"/>
</dbReference>
<evidence type="ECO:0000256" key="6">
    <source>
        <dbReference type="ARBA" id="ARBA00022801"/>
    </source>
</evidence>
<comment type="similarity">
    <text evidence="2">Belongs to the peptidase C13 family.</text>
</comment>
<dbReference type="Gene3D" id="3.40.50.1460">
    <property type="match status" value="1"/>
</dbReference>
<dbReference type="EMBL" id="LSRX01000077">
    <property type="protein sequence ID" value="OLQ10479.1"/>
    <property type="molecule type" value="Genomic_DNA"/>
</dbReference>
<name>A0A1Q9ESR8_SYMMI</name>
<dbReference type="GO" id="GO:0051603">
    <property type="term" value="P:proteolysis involved in protein catabolic process"/>
    <property type="evidence" value="ECO:0007669"/>
    <property type="project" value="TreeGrafter"/>
</dbReference>
<feature type="region of interest" description="Disordered" evidence="8">
    <location>
        <begin position="848"/>
        <end position="883"/>
    </location>
</feature>
<sequence length="883" mass="94786">MDSKFSWGRCRITTVTSKVTILIQTGYRFAGHGRYPTRGMMVAGLVHPSSELDILAQARIGRNNTLRVPSTMAFRAALAAFLPLAAAEKYAVIAAGSAGFMNYRHQADACHAYHLMLKSGVPADNIILMMQDDVANSSENPFPGQLFNKPGDDSPDVYKGCKVDYSGDIVTGQLFMDVLTGNTEGAKGKVLKSGASDMVFVNFVDHGGPGIIAFPNGPVLTVKELSKTLKTMQSKHMFKEMVFYMEACESGSMFPDLEKDSKILAVTASNADESSWGTYCGDAAMVKGKNVGSCLGDLFSVNWMQDDDLGKFSSETFRSQIAKVTKLTNKSHVCSFGDKSFVDDTIGSVETAGRLSFSPVDATHGAVDARDVYVTQAMWSWQTAAAGAPKEKAWKRLSGVVADREADETLFNGIAAAACADVNPGNMIQCQQKFMTERMRMKAGLPLRDKDVLVLQQHHSRPIYRIGMGGKRQHHALQWKDSRDQYWRGSWAVSPRTQRNQQPRYDQVQLGEKTTHGGWEHPWSTGPEELPRAPTLAQAVQKELTAARKADTRFRRLAAENELRTKQWENFKADQKRNFVLHKHQFGEDMARLDMELQQASVSGMAAADRMKHIVLHGAAHGGAPPAPPAADDQEWESLMTAEGMAVEPSSFLREAIHAAQYAGHPLGAQSMPGIHVAPPPADRLPAFGTGGPVPASGVAGHAPPAPTAVHVHAAHGQAGIAASPASLSSEPLLTDPYTGASPARMAAGPEPMMTGDRRTSPIHPRQRAPGTPRVPTSEEPPRAGIKPATSAPSQVAHAAPTGATLADKLEAKRSVLEPFGKARFPAPPGLPVNGPTEAEIAIAEARAMALHPPDPTAPPGLHPALAGANIVSDDEGDGDELT</sequence>
<dbReference type="EC" id="3.4.22.34" evidence="3"/>
<proteinExistence type="inferred from homology"/>
<accession>A0A1Q9ESR8</accession>
<comment type="caution">
    <text evidence="9">The sequence shown here is derived from an EMBL/GenBank/DDBJ whole genome shotgun (WGS) entry which is preliminary data.</text>
</comment>